<dbReference type="CDD" id="cd00211">
    <property type="entry name" value="PTS_IIA_fru"/>
    <property type="match status" value="1"/>
</dbReference>
<sequence length="153" mass="17260">MVLISKDLIFKDKTFNDREEALNFSAQKLLDNGLVKKTYAQAILEREKIFPTGLPTGNIKVAIPHADAEHVNESALAITTLKKPVGFQNMGDPDSTLDVSIIIMMAIAEPKKQVAMLQQLMKIVQDQDYLQKILDCQSTDELYDDLQKKFCEM</sequence>
<dbReference type="Gene3D" id="3.40.930.10">
    <property type="entry name" value="Mannitol-specific EII, Chain A"/>
    <property type="match status" value="1"/>
</dbReference>
<dbReference type="Pfam" id="PF00359">
    <property type="entry name" value="PTS_EIIA_2"/>
    <property type="match status" value="1"/>
</dbReference>
<keyword evidence="2" id="KW-0762">Sugar transport</keyword>
<name>A0AAU9CZ70_9LACO</name>
<dbReference type="InterPro" id="IPR016152">
    <property type="entry name" value="PTrfase/Anion_transptr"/>
</dbReference>
<dbReference type="PANTHER" id="PTHR47738">
    <property type="entry name" value="PTS SYSTEM FRUCTOSE-LIKE EIIA COMPONENT-RELATED"/>
    <property type="match status" value="1"/>
</dbReference>
<dbReference type="KEGG" id="xap:XA3_17350"/>
<dbReference type="SUPFAM" id="SSF55804">
    <property type="entry name" value="Phoshotransferase/anion transport protein"/>
    <property type="match status" value="1"/>
</dbReference>
<dbReference type="EMBL" id="AP026802">
    <property type="protein sequence ID" value="BDR59294.1"/>
    <property type="molecule type" value="Genomic_DNA"/>
</dbReference>
<reference evidence="2 3" key="1">
    <citation type="journal article" date="2023" name="Microbiol. Spectr.">
        <title>Symbiosis of Carpenter Bees with Uncharacterized Lactic Acid Bacteria Showing NAD Auxotrophy.</title>
        <authorList>
            <person name="Kawasaki S."/>
            <person name="Ozawa K."/>
            <person name="Mori T."/>
            <person name="Yamamoto A."/>
            <person name="Ito M."/>
            <person name="Ohkuma M."/>
            <person name="Sakamoto M."/>
            <person name="Matsutani M."/>
        </authorList>
    </citation>
    <scope>NUCLEOTIDE SEQUENCE [LARGE SCALE GENOMIC DNA]</scope>
    <source>
        <strain evidence="2 3">XA3</strain>
    </source>
</reference>
<evidence type="ECO:0000259" key="1">
    <source>
        <dbReference type="PROSITE" id="PS51094"/>
    </source>
</evidence>
<proteinExistence type="predicted"/>
<organism evidence="2 3">
    <name type="scientific">Xylocopilactobacillus apicola</name>
    <dbReference type="NCBI Taxonomy" id="2932184"/>
    <lineage>
        <taxon>Bacteria</taxon>
        <taxon>Bacillati</taxon>
        <taxon>Bacillota</taxon>
        <taxon>Bacilli</taxon>
        <taxon>Lactobacillales</taxon>
        <taxon>Lactobacillaceae</taxon>
        <taxon>Xylocopilactobacillus</taxon>
    </lineage>
</organism>
<gene>
    <name evidence="2" type="ORF">XA3_17350</name>
</gene>
<protein>
    <submittedName>
        <fullName evidence="2">PTS sugar transporter subunit IIA</fullName>
    </submittedName>
</protein>
<evidence type="ECO:0000313" key="2">
    <source>
        <dbReference type="EMBL" id="BDR59294.1"/>
    </source>
</evidence>
<feature type="domain" description="PTS EIIA type-2" evidence="1">
    <location>
        <begin position="2"/>
        <end position="149"/>
    </location>
</feature>
<dbReference type="AlphaFoldDB" id="A0AAU9CZ70"/>
<dbReference type="PANTHER" id="PTHR47738:SF3">
    <property type="entry name" value="PHOSPHOTRANSFERASE SYSTEM MANNITOL_FRUCTOSE-SPECIFIC IIA DOMAIN CONTAINING PROTEIN"/>
    <property type="match status" value="1"/>
</dbReference>
<keyword evidence="2" id="KW-0813">Transport</keyword>
<accession>A0AAU9CZ70</accession>
<evidence type="ECO:0000313" key="3">
    <source>
        <dbReference type="Proteomes" id="UP001321861"/>
    </source>
</evidence>
<dbReference type="InterPro" id="IPR051541">
    <property type="entry name" value="PTS_SugarTrans_NitroReg"/>
</dbReference>
<dbReference type="RefSeq" id="WP_317635097.1">
    <property type="nucleotide sequence ID" value="NZ_AP026802.1"/>
</dbReference>
<dbReference type="PROSITE" id="PS51094">
    <property type="entry name" value="PTS_EIIA_TYPE_2"/>
    <property type="match status" value="1"/>
</dbReference>
<dbReference type="InterPro" id="IPR002178">
    <property type="entry name" value="PTS_EIIA_type-2_dom"/>
</dbReference>
<dbReference type="Proteomes" id="UP001321861">
    <property type="component" value="Chromosome"/>
</dbReference>
<keyword evidence="3" id="KW-1185">Reference proteome</keyword>